<dbReference type="OrthoDB" id="9793824at2"/>
<dbReference type="STRING" id="200904.GCA_900168775_03409"/>
<keyword evidence="5 6" id="KW-0472">Membrane</keyword>
<organism evidence="8 9">
    <name type="scientific">Paraliobacillus ryukyuensis</name>
    <dbReference type="NCBI Taxonomy" id="200904"/>
    <lineage>
        <taxon>Bacteria</taxon>
        <taxon>Bacillati</taxon>
        <taxon>Bacillota</taxon>
        <taxon>Bacilli</taxon>
        <taxon>Bacillales</taxon>
        <taxon>Bacillaceae</taxon>
        <taxon>Paraliobacillus</taxon>
    </lineage>
</organism>
<name>A0A366EBW9_9BACI</name>
<evidence type="ECO:0000256" key="4">
    <source>
        <dbReference type="ARBA" id="ARBA00022989"/>
    </source>
</evidence>
<evidence type="ECO:0000256" key="5">
    <source>
        <dbReference type="ARBA" id="ARBA00023136"/>
    </source>
</evidence>
<evidence type="ECO:0000313" key="8">
    <source>
        <dbReference type="EMBL" id="RBO99827.1"/>
    </source>
</evidence>
<evidence type="ECO:0000256" key="2">
    <source>
        <dbReference type="ARBA" id="ARBA00022475"/>
    </source>
</evidence>
<evidence type="ECO:0000256" key="3">
    <source>
        <dbReference type="ARBA" id="ARBA00022692"/>
    </source>
</evidence>
<keyword evidence="9" id="KW-1185">Reference proteome</keyword>
<comment type="caution">
    <text evidence="8">The sequence shown here is derived from an EMBL/GenBank/DDBJ whole genome shotgun (WGS) entry which is preliminary data.</text>
</comment>
<dbReference type="PANTHER" id="PTHR36115">
    <property type="entry name" value="PROLINE-RICH ANTIGEN HOMOLOG-RELATED"/>
    <property type="match status" value="1"/>
</dbReference>
<dbReference type="AlphaFoldDB" id="A0A366EBW9"/>
<dbReference type="RefSeq" id="WP_113867976.1">
    <property type="nucleotide sequence ID" value="NZ_BAABQN010000004.1"/>
</dbReference>
<evidence type="ECO:0000313" key="9">
    <source>
        <dbReference type="Proteomes" id="UP000252254"/>
    </source>
</evidence>
<dbReference type="InterPro" id="IPR010432">
    <property type="entry name" value="RDD"/>
</dbReference>
<accession>A0A366EBW9</accession>
<feature type="transmembrane region" description="Helical" evidence="6">
    <location>
        <begin position="55"/>
        <end position="77"/>
    </location>
</feature>
<keyword evidence="2" id="KW-1003">Cell membrane</keyword>
<feature type="transmembrane region" description="Helical" evidence="6">
    <location>
        <begin position="119"/>
        <end position="138"/>
    </location>
</feature>
<evidence type="ECO:0000259" key="7">
    <source>
        <dbReference type="Pfam" id="PF06271"/>
    </source>
</evidence>
<sequence>MQTATVENSSVESTTTNKRYAGFWMRFWAYVVDLLIVFSINGILLSPFKFINEGIALDIGFWTVTGIIGSIVFYLYFLLMTKKFHQTIGKMILCLKVIREDDEPLRWSDLLFRELVGRFIHRVFSIFAFLYLFVAFTAQKQGIHDMIGNTRVIIEE</sequence>
<keyword evidence="3 6" id="KW-0812">Transmembrane</keyword>
<feature type="transmembrane region" description="Helical" evidence="6">
    <location>
        <begin position="27"/>
        <end position="48"/>
    </location>
</feature>
<keyword evidence="4 6" id="KW-1133">Transmembrane helix</keyword>
<dbReference type="Pfam" id="PF06271">
    <property type="entry name" value="RDD"/>
    <property type="match status" value="1"/>
</dbReference>
<dbReference type="Proteomes" id="UP000252254">
    <property type="component" value="Unassembled WGS sequence"/>
</dbReference>
<dbReference type="PANTHER" id="PTHR36115:SF9">
    <property type="entry name" value="LMO1584 PROTEIN"/>
    <property type="match status" value="1"/>
</dbReference>
<comment type="subcellular location">
    <subcellularLocation>
        <location evidence="1">Cell membrane</location>
        <topology evidence="1">Multi-pass membrane protein</topology>
    </subcellularLocation>
</comment>
<dbReference type="InterPro" id="IPR051791">
    <property type="entry name" value="Pra-immunoreactive"/>
</dbReference>
<feature type="domain" description="RDD" evidence="7">
    <location>
        <begin position="20"/>
        <end position="149"/>
    </location>
</feature>
<dbReference type="GO" id="GO:0005886">
    <property type="term" value="C:plasma membrane"/>
    <property type="evidence" value="ECO:0007669"/>
    <property type="project" value="UniProtKB-SubCell"/>
</dbReference>
<proteinExistence type="predicted"/>
<dbReference type="EMBL" id="QNRI01000003">
    <property type="protein sequence ID" value="RBO99827.1"/>
    <property type="molecule type" value="Genomic_DNA"/>
</dbReference>
<gene>
    <name evidence="8" type="ORF">DES48_103154</name>
</gene>
<evidence type="ECO:0000256" key="6">
    <source>
        <dbReference type="SAM" id="Phobius"/>
    </source>
</evidence>
<protein>
    <submittedName>
        <fullName evidence="8">Putative RDD family membrane protein YckC</fullName>
    </submittedName>
</protein>
<evidence type="ECO:0000256" key="1">
    <source>
        <dbReference type="ARBA" id="ARBA00004651"/>
    </source>
</evidence>
<reference evidence="8 9" key="1">
    <citation type="submission" date="2018-06" db="EMBL/GenBank/DDBJ databases">
        <title>Genomic Encyclopedia of Type Strains, Phase IV (KMG-IV): sequencing the most valuable type-strain genomes for metagenomic binning, comparative biology and taxonomic classification.</title>
        <authorList>
            <person name="Goeker M."/>
        </authorList>
    </citation>
    <scope>NUCLEOTIDE SEQUENCE [LARGE SCALE GENOMIC DNA]</scope>
    <source>
        <strain evidence="8 9">DSM 15140</strain>
    </source>
</reference>